<evidence type="ECO:0000313" key="1">
    <source>
        <dbReference type="EMBL" id="ADJ53191.1"/>
    </source>
</evidence>
<dbReference type="RefSeq" id="YP_004301490.1">
    <property type="nucleotide sequence ID" value="NC_015253.1"/>
</dbReference>
<organism evidence="1 2">
    <name type="scientific">Brochothrix phage A9</name>
    <dbReference type="NCBI Taxonomy" id="857312"/>
    <lineage>
        <taxon>Viruses</taxon>
        <taxon>Duplodnaviria</taxon>
        <taxon>Heunggongvirae</taxon>
        <taxon>Uroviricota</taxon>
        <taxon>Caudoviricetes</taxon>
        <taxon>Herelleviridae</taxon>
        <taxon>Klumppvirus</taxon>
        <taxon>Klumppvirus A9</taxon>
    </lineage>
</organism>
<accession>D9J0V4</accession>
<name>D9J0V4_9CAUD</name>
<proteinExistence type="predicted"/>
<reference evidence="1 2" key="1">
    <citation type="journal article" date="2010" name="J. Bacteriol.">
        <title>Brochothrix thermosphacta bacteriophages feature heterogeneous and highly mosaic genomes and utilize unique prophage insertion sites.</title>
        <authorList>
            <person name="Kilcher S."/>
            <person name="Loessner M.J."/>
            <person name="Klumpp J."/>
        </authorList>
    </citation>
    <scope>NUCLEOTIDE SEQUENCE [LARGE SCALE GENOMIC DNA]</scope>
</reference>
<keyword evidence="2" id="KW-1185">Reference proteome</keyword>
<dbReference type="Proteomes" id="UP000000331">
    <property type="component" value="Segment"/>
</dbReference>
<dbReference type="OrthoDB" id="10339at10239"/>
<evidence type="ECO:0000313" key="2">
    <source>
        <dbReference type="Proteomes" id="UP000000331"/>
    </source>
</evidence>
<sequence>MKVQVLTRPSMNSAFSCLLIRNVTQGIGGEFAYKECAKREIADLLDPQADVVILIGFSYYQGSYYDEELMEKLDSDWGYPFSECLWVSNYGDDVTAKAVTHLRAREDKQSLIRMLFSTLNKHPFFSSALDSYGIIAPVHEYYTTGQGNDGIVCCELFNMYGMSLVDELAYKTLPQITQEHLPVLLNQLRNRTTYLTKKVQSAVVRTAFRESEPLNIYVIGADRYHNEIAQHLLDKLEDTPEPVIIVLISRDGEKERYTFRSRGVNCLEIAKLFDENAKGQPYATTVWVNTVSAESLVGDVLAETLDKLPSKANLLSV</sequence>
<dbReference type="EMBL" id="HM242243">
    <property type="protein sequence ID" value="ADJ53191.1"/>
    <property type="molecule type" value="Genomic_DNA"/>
</dbReference>
<protein>
    <submittedName>
        <fullName evidence="1">Gp156</fullName>
    </submittedName>
</protein>
<dbReference type="GeneID" id="10359187"/>
<dbReference type="KEGG" id="vg:10359187"/>